<keyword evidence="5" id="KW-1185">Reference proteome</keyword>
<protein>
    <recommendedName>
        <fullName evidence="6">Osteopetrosis-associated transmembrane protein 1</fullName>
    </recommendedName>
</protein>
<keyword evidence="2" id="KW-1133">Transmembrane helix</keyword>
<dbReference type="InterPro" id="IPR019172">
    <property type="entry name" value="Osteopetrosis-assoc_TM_1"/>
</dbReference>
<keyword evidence="3" id="KW-0732">Signal</keyword>
<accession>A0A1A9WC84</accession>
<dbReference type="GO" id="GO:0005829">
    <property type="term" value="C:cytosol"/>
    <property type="evidence" value="ECO:0007669"/>
    <property type="project" value="TreeGrafter"/>
</dbReference>
<sequence>MFELILRLYLILQVCAFVASTPPSCTKLLGQLGEAQKNFITCVTDHSVPITICSTCKEKFSIMRMQYQTLLEDKNCTSYFNHDRLNLIPTTQNLLTSIWSKAYCEECFVEDALTHYTEKYDIYKGCLDEKNTTDRCLQCLNFYKDLNSYFISLDQRYNGKVCFEMQDKMNRTRYQWSKEWKCCQREPKLTNFIVAFILVIGLPLIFYSSSYMITSYRENNHGTLNDEDPLLNMPAPTLSTSSTATPGTTSLLTSSTNLTEATPAVTKKMS</sequence>
<dbReference type="STRING" id="37001.A0A1A9WC84"/>
<organism evidence="4 5">
    <name type="scientific">Glossina brevipalpis</name>
    <dbReference type="NCBI Taxonomy" id="37001"/>
    <lineage>
        <taxon>Eukaryota</taxon>
        <taxon>Metazoa</taxon>
        <taxon>Ecdysozoa</taxon>
        <taxon>Arthropoda</taxon>
        <taxon>Hexapoda</taxon>
        <taxon>Insecta</taxon>
        <taxon>Pterygota</taxon>
        <taxon>Neoptera</taxon>
        <taxon>Endopterygota</taxon>
        <taxon>Diptera</taxon>
        <taxon>Brachycera</taxon>
        <taxon>Muscomorpha</taxon>
        <taxon>Hippoboscoidea</taxon>
        <taxon>Glossinidae</taxon>
        <taxon>Glossina</taxon>
    </lineage>
</organism>
<feature type="region of interest" description="Disordered" evidence="1">
    <location>
        <begin position="235"/>
        <end position="256"/>
    </location>
</feature>
<feature type="signal peptide" evidence="3">
    <location>
        <begin position="1"/>
        <end position="20"/>
    </location>
</feature>
<proteinExistence type="predicted"/>
<feature type="chain" id="PRO_5008400227" description="Osteopetrosis-associated transmembrane protein 1" evidence="3">
    <location>
        <begin position="21"/>
        <end position="270"/>
    </location>
</feature>
<dbReference type="EnsemblMetazoa" id="GBRI014171-RA">
    <property type="protein sequence ID" value="GBRI014171-PA"/>
    <property type="gene ID" value="GBRI014171"/>
</dbReference>
<evidence type="ECO:0008006" key="6">
    <source>
        <dbReference type="Google" id="ProtNLM"/>
    </source>
</evidence>
<dbReference type="AlphaFoldDB" id="A0A1A9WC84"/>
<reference evidence="4" key="2">
    <citation type="submission" date="2020-05" db="UniProtKB">
        <authorList>
            <consortium name="EnsemblMetazoa"/>
        </authorList>
    </citation>
    <scope>IDENTIFICATION</scope>
    <source>
        <strain evidence="4">IAEA</strain>
    </source>
</reference>
<name>A0A1A9WC84_9MUSC</name>
<evidence type="ECO:0000313" key="5">
    <source>
        <dbReference type="Proteomes" id="UP000091820"/>
    </source>
</evidence>
<keyword evidence="2" id="KW-0812">Transmembrane</keyword>
<dbReference type="PANTHER" id="PTHR15644">
    <property type="entry name" value="OSTEOPETROSIS ASSOCIATED TRANSMEMBRANE PROTEIN 1"/>
    <property type="match status" value="1"/>
</dbReference>
<evidence type="ECO:0000313" key="4">
    <source>
        <dbReference type="EnsemblMetazoa" id="GBRI014171-PA"/>
    </source>
</evidence>
<dbReference type="VEuPathDB" id="VectorBase:GBRI014171"/>
<reference evidence="5" key="1">
    <citation type="submission" date="2014-03" db="EMBL/GenBank/DDBJ databases">
        <authorList>
            <person name="Aksoy S."/>
            <person name="Warren W."/>
            <person name="Wilson R.K."/>
        </authorList>
    </citation>
    <scope>NUCLEOTIDE SEQUENCE [LARGE SCALE GENOMIC DNA]</scope>
    <source>
        <strain evidence="5">IAEA</strain>
    </source>
</reference>
<feature type="transmembrane region" description="Helical" evidence="2">
    <location>
        <begin position="189"/>
        <end position="207"/>
    </location>
</feature>
<evidence type="ECO:0000256" key="1">
    <source>
        <dbReference type="SAM" id="MobiDB-lite"/>
    </source>
</evidence>
<evidence type="ECO:0000256" key="2">
    <source>
        <dbReference type="SAM" id="Phobius"/>
    </source>
</evidence>
<keyword evidence="2" id="KW-0472">Membrane</keyword>
<dbReference type="PANTHER" id="PTHR15644:SF2">
    <property type="entry name" value="OSTEOPETROSIS-ASSOCIATED TRANSMEMBRANE PROTEIN 1"/>
    <property type="match status" value="1"/>
</dbReference>
<dbReference type="Proteomes" id="UP000091820">
    <property type="component" value="Unassembled WGS sequence"/>
</dbReference>
<evidence type="ECO:0000256" key="3">
    <source>
        <dbReference type="SAM" id="SignalP"/>
    </source>
</evidence>
<dbReference type="Pfam" id="PF09777">
    <property type="entry name" value="OSTMP1"/>
    <property type="match status" value="1"/>
</dbReference>